<feature type="compositionally biased region" description="Basic and acidic residues" evidence="3">
    <location>
        <begin position="759"/>
        <end position="771"/>
    </location>
</feature>
<dbReference type="AlphaFoldDB" id="A0A7J7L3M2"/>
<name>A0A7J7L3M2_9MAGN</name>
<accession>A0A7J7L3M2</accession>
<comment type="caution">
    <text evidence="7">The sequence shown here is derived from an EMBL/GenBank/DDBJ whole genome shotgun (WGS) entry which is preliminary data.</text>
</comment>
<feature type="coiled-coil region" evidence="2">
    <location>
        <begin position="934"/>
        <end position="969"/>
    </location>
</feature>
<protein>
    <submittedName>
        <fullName evidence="7">Uncharacterized protein</fullName>
    </submittedName>
</protein>
<feature type="region of interest" description="Disordered" evidence="3">
    <location>
        <begin position="734"/>
        <end position="771"/>
    </location>
</feature>
<dbReference type="PANTHER" id="PTHR32208:SF54">
    <property type="entry name" value="ALDEHYDE OXIDASE GLOX-LIKE"/>
    <property type="match status" value="1"/>
</dbReference>
<dbReference type="InterPro" id="IPR037293">
    <property type="entry name" value="Gal_Oxidase_central_sf"/>
</dbReference>
<dbReference type="SUPFAM" id="SSF50965">
    <property type="entry name" value="Galactose oxidase, central domain"/>
    <property type="match status" value="1"/>
</dbReference>
<evidence type="ECO:0000313" key="8">
    <source>
        <dbReference type="Proteomes" id="UP000541444"/>
    </source>
</evidence>
<dbReference type="SUPFAM" id="SSF81296">
    <property type="entry name" value="E set domains"/>
    <property type="match status" value="1"/>
</dbReference>
<dbReference type="Gene3D" id="2.130.10.80">
    <property type="entry name" value="Galactose oxidase/kelch, beta-propeller"/>
    <property type="match status" value="1"/>
</dbReference>
<keyword evidence="2" id="KW-0175">Coiled coil</keyword>
<dbReference type="Gene3D" id="2.60.40.10">
    <property type="entry name" value="Immunoglobulins"/>
    <property type="match status" value="1"/>
</dbReference>
<dbReference type="Proteomes" id="UP000541444">
    <property type="component" value="Unassembled WGS sequence"/>
</dbReference>
<feature type="chain" id="PRO_5029519511" evidence="4">
    <location>
        <begin position="29"/>
        <end position="1195"/>
    </location>
</feature>
<feature type="compositionally biased region" description="Low complexity" evidence="3">
    <location>
        <begin position="744"/>
        <end position="757"/>
    </location>
</feature>
<dbReference type="InterPro" id="IPR015202">
    <property type="entry name" value="GO-like_E_set"/>
</dbReference>
<dbReference type="OrthoDB" id="2019572at2759"/>
<evidence type="ECO:0000256" key="3">
    <source>
        <dbReference type="SAM" id="MobiDB-lite"/>
    </source>
</evidence>
<feature type="signal peptide" evidence="4">
    <location>
        <begin position="1"/>
        <end position="28"/>
    </location>
</feature>
<dbReference type="EMBL" id="JACGCM010002660">
    <property type="protein sequence ID" value="KAF6137226.1"/>
    <property type="molecule type" value="Genomic_DNA"/>
</dbReference>
<dbReference type="InterPro" id="IPR014756">
    <property type="entry name" value="Ig_E-set"/>
</dbReference>
<evidence type="ECO:0000259" key="6">
    <source>
        <dbReference type="Pfam" id="PF09118"/>
    </source>
</evidence>
<gene>
    <name evidence="7" type="ORF">GIB67_030990</name>
</gene>
<dbReference type="Pfam" id="PF09118">
    <property type="entry name" value="GO-like_E_set"/>
    <property type="match status" value="1"/>
</dbReference>
<dbReference type="Pfam" id="PF07250">
    <property type="entry name" value="Glyoxal_oxid_N"/>
    <property type="match status" value="1"/>
</dbReference>
<evidence type="ECO:0000259" key="5">
    <source>
        <dbReference type="Pfam" id="PF07250"/>
    </source>
</evidence>
<feature type="compositionally biased region" description="Basic and acidic residues" evidence="3">
    <location>
        <begin position="1163"/>
        <end position="1172"/>
    </location>
</feature>
<feature type="region of interest" description="Disordered" evidence="3">
    <location>
        <begin position="1163"/>
        <end position="1195"/>
    </location>
</feature>
<proteinExistence type="predicted"/>
<feature type="domain" description="Galactose oxidase-like Early set" evidence="6">
    <location>
        <begin position="457"/>
        <end position="553"/>
    </location>
</feature>
<feature type="domain" description="Glyoxal oxidase N-terminal" evidence="5">
    <location>
        <begin position="50"/>
        <end position="437"/>
    </location>
</feature>
<reference evidence="7 8" key="1">
    <citation type="journal article" date="2020" name="IScience">
        <title>Genome Sequencing of the Endangered Kingdonia uniflora (Circaeasteraceae, Ranunculales) Reveals Potential Mechanisms of Evolutionary Specialization.</title>
        <authorList>
            <person name="Sun Y."/>
            <person name="Deng T."/>
            <person name="Zhang A."/>
            <person name="Moore M.J."/>
            <person name="Landis J.B."/>
            <person name="Lin N."/>
            <person name="Zhang H."/>
            <person name="Zhang X."/>
            <person name="Huang J."/>
            <person name="Zhang X."/>
            <person name="Sun H."/>
            <person name="Wang H."/>
        </authorList>
    </citation>
    <scope>NUCLEOTIDE SEQUENCE [LARGE SCALE GENOMIC DNA]</scope>
    <source>
        <strain evidence="7">TB1705</strain>
        <tissue evidence="7">Leaf</tissue>
    </source>
</reference>
<evidence type="ECO:0000313" key="7">
    <source>
        <dbReference type="EMBL" id="KAF6137226.1"/>
    </source>
</evidence>
<dbReference type="PANTHER" id="PTHR32208">
    <property type="entry name" value="SECRETED PROTEIN-RELATED"/>
    <property type="match status" value="1"/>
</dbReference>
<keyword evidence="8" id="KW-1185">Reference proteome</keyword>
<organism evidence="7 8">
    <name type="scientific">Kingdonia uniflora</name>
    <dbReference type="NCBI Taxonomy" id="39325"/>
    <lineage>
        <taxon>Eukaryota</taxon>
        <taxon>Viridiplantae</taxon>
        <taxon>Streptophyta</taxon>
        <taxon>Embryophyta</taxon>
        <taxon>Tracheophyta</taxon>
        <taxon>Spermatophyta</taxon>
        <taxon>Magnoliopsida</taxon>
        <taxon>Ranunculales</taxon>
        <taxon>Circaeasteraceae</taxon>
        <taxon>Kingdonia</taxon>
    </lineage>
</organism>
<dbReference type="InterPro" id="IPR011043">
    <property type="entry name" value="Gal_Oxase/kelch_b-propeller"/>
</dbReference>
<evidence type="ECO:0000256" key="2">
    <source>
        <dbReference type="SAM" id="Coils"/>
    </source>
</evidence>
<evidence type="ECO:0000256" key="1">
    <source>
        <dbReference type="ARBA" id="ARBA00022729"/>
    </source>
</evidence>
<keyword evidence="1 4" id="KW-0732">Signal</keyword>
<evidence type="ECO:0000256" key="4">
    <source>
        <dbReference type="SAM" id="SignalP"/>
    </source>
</evidence>
<dbReference type="CDD" id="cd02851">
    <property type="entry name" value="E_set_GO_C"/>
    <property type="match status" value="1"/>
</dbReference>
<dbReference type="InterPro" id="IPR013783">
    <property type="entry name" value="Ig-like_fold"/>
</dbReference>
<dbReference type="InterPro" id="IPR009880">
    <property type="entry name" value="Glyoxal_oxidase_N"/>
</dbReference>
<sequence>MAPKKPFFPLFLPYLTLILNLMVLPSSAVGGLRSQGQWSTLLNNTGVVAMHMAVTHRNTVILFDQLDAGRSGLELNRCLRSHRNASDSSCWAHSIEYHIDSNSIRPLSLATNTWCSSGSFLSNGTLLQTGGYGDGSRRIRYFKPCSNDHCNWRESKALLVEDRWYATSQNLPEQDRAIIVGGRRSFTYELVPKMSSQSRSFNLPFLRRTNSRRDNGDNLYPFVHLSSDGHLFIFANRDSILLNYKTSRVIKNFPQIPGNGSRNYPSTGSSVILPLTHTDGFKKVEVMVCGGAASGAYTAAKKGNFLKGLRSCGRMVITGTRHIWKMENMPNPRVMNDMLLLPNGDVLIINGAKNGSAGYNNAANPSLRPYIYNPKKILGKRFTVLKSTKIPRMYHSSAVLLPDGRVLIAGGNPNNHYTFNNVPFPTELRLQAFTPYYMEGSYNNRRPDNVVILYTKENHGVGYGEQFRVRFWLGQTPTKKVLKFSVYSPPFATHSISMNQRMLWLNCRGVKREIGDWVTAVLDAPPSANIAPSGYYMLNAVHDGIPSVSKWVRYKYDVANEAKSETKWETSTKRHKKRNRKRSLDLSTPILVYPTCHGMTYEEVEEADDNYYQMVRFHYMVTSGEGRRDGLRLLAEDAVTTADEAAGVHPRKSHRYPAVEGRLNIKVAELRERCFLLLPYNAVLPEWPLQLDDLDDEGRHTEYDRYFWYDMFQKASSGERNLLENQRNQSISVKGMGKVKDYGSSSTVSSSSEETSSLGREDDSRSMDETVSGREVVVDVGIKILSKVSNVVEQDDTGAKEKIFYVYPEGVDVGKLYMKFKKKLTGKWGNYVMEKGLWFTTLVPGKGEKVLDEPTLNLDHKYFNLSPDPKSFPDKTSLFDCVSLEQIELKCGGVANGVCGHSSRSRKELSMLVKGAINFIEKRNHEYLELTQKFDAQIAQMMELDEELKKEKESKAEEVKATEEQYTRLSECEETLKKALAKVRVGRNNMIQSYSHFGLTDADIHLGLVGRFHEIVFSLDAKDEPVEDVAIPVNVPLPQTEQVSAAGTGVESPYEEIEQLRKTVITLKRSLSRARDSVTRIQQEDMRKRLHRTHMQLKKHLYPIRTKVAAQTDHERHIESVIEFYGRELARVENKFRKYIMDCEKDFDKENEKAENMWFTKDEEGKGVEKLTPRQTKKLSKKNEEEAESQILRSW</sequence>